<dbReference type="SMART" id="SM00507">
    <property type="entry name" value="HNHc"/>
    <property type="match status" value="1"/>
</dbReference>
<sequence>MYNVVCNNKKMSREHIPAELKRTILVEAGHRCAIPTCRFPTTELAHIVPYSTVKSHDYHNLIALCPNCHTRFDKGEIDKKSIEIYKNKLVFLSDRYSKYELDVLEYLRKENKVIVYGHLSIKNLIDNDLVKNEHTICNFTYNDGTVELQEFVVVLTPKGKEFIDKWIDPANTELTYE</sequence>
<organism evidence="2 3">
    <name type="scientific">Flavobacterium gilvum</name>
    <dbReference type="NCBI Taxonomy" id="1492737"/>
    <lineage>
        <taxon>Bacteria</taxon>
        <taxon>Pseudomonadati</taxon>
        <taxon>Bacteroidota</taxon>
        <taxon>Flavobacteriia</taxon>
        <taxon>Flavobacteriales</taxon>
        <taxon>Flavobacteriaceae</taxon>
        <taxon>Flavobacterium</taxon>
    </lineage>
</organism>
<dbReference type="Pfam" id="PF13391">
    <property type="entry name" value="HNH_2"/>
    <property type="match status" value="1"/>
</dbReference>
<protein>
    <recommendedName>
        <fullName evidence="1">HNH nuclease domain-containing protein</fullName>
    </recommendedName>
</protein>
<feature type="domain" description="HNH nuclease" evidence="1">
    <location>
        <begin position="20"/>
        <end position="70"/>
    </location>
</feature>
<dbReference type="InterPro" id="IPR003615">
    <property type="entry name" value="HNH_nuc"/>
</dbReference>
<proteinExistence type="predicted"/>
<evidence type="ECO:0000313" key="3">
    <source>
        <dbReference type="Proteomes" id="UP000175968"/>
    </source>
</evidence>
<accession>A0AAC9N6N5</accession>
<dbReference type="EMBL" id="CP017479">
    <property type="protein sequence ID" value="AOW10527.1"/>
    <property type="molecule type" value="Genomic_DNA"/>
</dbReference>
<reference evidence="2 3" key="1">
    <citation type="submission" date="2016-10" db="EMBL/GenBank/DDBJ databases">
        <title>Flavobacterium gilvum sp. nov., isolated from stream water.</title>
        <authorList>
            <person name="Shin S.-K."/>
            <person name="Cho Y.-J."/>
            <person name="Yi H."/>
        </authorList>
    </citation>
    <scope>NUCLEOTIDE SEQUENCE [LARGE SCALE GENOMIC DNA]</scope>
    <source>
        <strain evidence="2 3">EM1308</strain>
    </source>
</reference>
<dbReference type="Proteomes" id="UP000175968">
    <property type="component" value="Chromosome"/>
</dbReference>
<dbReference type="KEGG" id="fgl:EM308_14015"/>
<name>A0AAC9N6N5_9FLAO</name>
<evidence type="ECO:0000259" key="1">
    <source>
        <dbReference type="SMART" id="SM00507"/>
    </source>
</evidence>
<dbReference type="CDD" id="cd00085">
    <property type="entry name" value="HNHc"/>
    <property type="match status" value="1"/>
</dbReference>
<keyword evidence="3" id="KW-1185">Reference proteome</keyword>
<evidence type="ECO:0000313" key="2">
    <source>
        <dbReference type="EMBL" id="AOW10527.1"/>
    </source>
</evidence>
<gene>
    <name evidence="2" type="ORF">EM308_14015</name>
</gene>
<dbReference type="Gene3D" id="1.10.30.50">
    <property type="match status" value="1"/>
</dbReference>
<dbReference type="AlphaFoldDB" id="A0AAC9N6N5"/>